<dbReference type="FunFam" id="3.40.30.10:FF:000007">
    <property type="entry name" value="Thioredoxin-dependent thiol peroxidase"/>
    <property type="match status" value="1"/>
</dbReference>
<dbReference type="PIRSF" id="PIRSF000239">
    <property type="entry name" value="AHPC"/>
    <property type="match status" value="1"/>
</dbReference>
<reference evidence="12" key="1">
    <citation type="journal article" date="2015" name="Nature">
        <title>Complex archaea that bridge the gap between prokaryotes and eukaryotes.</title>
        <authorList>
            <person name="Spang A."/>
            <person name="Saw J.H."/>
            <person name="Jorgensen S.L."/>
            <person name="Zaremba-Niedzwiedzka K."/>
            <person name="Martijn J."/>
            <person name="Lind A.E."/>
            <person name="van Eijk R."/>
            <person name="Schleper C."/>
            <person name="Guy L."/>
            <person name="Ettema T.J."/>
        </authorList>
    </citation>
    <scope>NUCLEOTIDE SEQUENCE</scope>
</reference>
<dbReference type="InterPro" id="IPR000866">
    <property type="entry name" value="AhpC/TSA"/>
</dbReference>
<keyword evidence="5" id="KW-0560">Oxidoreductase</keyword>
<keyword evidence="3" id="KW-0575">Peroxidase</keyword>
<dbReference type="GO" id="GO:0005737">
    <property type="term" value="C:cytoplasm"/>
    <property type="evidence" value="ECO:0007669"/>
    <property type="project" value="TreeGrafter"/>
</dbReference>
<gene>
    <name evidence="12" type="ORF">LCGC14_1388410</name>
</gene>
<evidence type="ECO:0000256" key="4">
    <source>
        <dbReference type="ARBA" id="ARBA00022862"/>
    </source>
</evidence>
<evidence type="ECO:0000256" key="8">
    <source>
        <dbReference type="ARBA" id="ARBA00032824"/>
    </source>
</evidence>
<evidence type="ECO:0000256" key="7">
    <source>
        <dbReference type="ARBA" id="ARBA00023284"/>
    </source>
</evidence>
<keyword evidence="6" id="KW-1015">Disulfide bond</keyword>
<dbReference type="InterPro" id="IPR036249">
    <property type="entry name" value="Thioredoxin-like_sf"/>
</dbReference>
<dbReference type="AlphaFoldDB" id="A0A0F9K0U0"/>
<comment type="subunit">
    <text evidence="1">Monomer.</text>
</comment>
<keyword evidence="4" id="KW-0049">Antioxidant</keyword>
<dbReference type="GO" id="GO:0034599">
    <property type="term" value="P:cellular response to oxidative stress"/>
    <property type="evidence" value="ECO:0007669"/>
    <property type="project" value="TreeGrafter"/>
</dbReference>
<evidence type="ECO:0000256" key="5">
    <source>
        <dbReference type="ARBA" id="ARBA00023002"/>
    </source>
</evidence>
<evidence type="ECO:0000256" key="10">
    <source>
        <dbReference type="ARBA" id="ARBA00049091"/>
    </source>
</evidence>
<sequence length="163" mass="18373">MAEQIITLNVGDVAPEFCLPDKDHREICLNEFKGKYVILYFYPKDNTPGCTIEAIGFTEILPEIQKLEAIVIGISPDSPQSHAKFIEKKSLKVILLSDEEKSVIKSYGKWSLKKFRGKEYMGVTRSTFLIGPDGKIAHIWPKVSVKGHPEDVRNVLASKKKNL</sequence>
<comment type="similarity">
    <text evidence="9">Belongs to the peroxiredoxin family. BCP/PrxQ subfamily.</text>
</comment>
<evidence type="ECO:0000259" key="11">
    <source>
        <dbReference type="PROSITE" id="PS51352"/>
    </source>
</evidence>
<dbReference type="PANTHER" id="PTHR42801">
    <property type="entry name" value="THIOREDOXIN-DEPENDENT PEROXIDE REDUCTASE"/>
    <property type="match status" value="1"/>
</dbReference>
<comment type="catalytic activity">
    <reaction evidence="10">
        <text>a hydroperoxide + [thioredoxin]-dithiol = an alcohol + [thioredoxin]-disulfide + H2O</text>
        <dbReference type="Rhea" id="RHEA:62620"/>
        <dbReference type="Rhea" id="RHEA-COMP:10698"/>
        <dbReference type="Rhea" id="RHEA-COMP:10700"/>
        <dbReference type="ChEBI" id="CHEBI:15377"/>
        <dbReference type="ChEBI" id="CHEBI:29950"/>
        <dbReference type="ChEBI" id="CHEBI:30879"/>
        <dbReference type="ChEBI" id="CHEBI:35924"/>
        <dbReference type="ChEBI" id="CHEBI:50058"/>
        <dbReference type="EC" id="1.11.1.24"/>
    </reaction>
</comment>
<organism evidence="12">
    <name type="scientific">marine sediment metagenome</name>
    <dbReference type="NCBI Taxonomy" id="412755"/>
    <lineage>
        <taxon>unclassified sequences</taxon>
        <taxon>metagenomes</taxon>
        <taxon>ecological metagenomes</taxon>
    </lineage>
</organism>
<feature type="domain" description="Thioredoxin" evidence="11">
    <location>
        <begin position="8"/>
        <end position="161"/>
    </location>
</feature>
<accession>A0A0F9K0U0</accession>
<evidence type="ECO:0000256" key="9">
    <source>
        <dbReference type="ARBA" id="ARBA00038489"/>
    </source>
</evidence>
<dbReference type="CDD" id="cd03017">
    <property type="entry name" value="PRX_BCP"/>
    <property type="match status" value="1"/>
</dbReference>
<keyword evidence="7" id="KW-0676">Redox-active center</keyword>
<protein>
    <recommendedName>
        <fullName evidence="2">thioredoxin-dependent peroxiredoxin</fullName>
        <ecNumber evidence="2">1.11.1.24</ecNumber>
    </recommendedName>
    <alternativeName>
        <fullName evidence="8">Thioredoxin peroxidase</fullName>
    </alternativeName>
</protein>
<dbReference type="PANTHER" id="PTHR42801:SF4">
    <property type="entry name" value="AHPC_TSA FAMILY PROTEIN"/>
    <property type="match status" value="1"/>
</dbReference>
<dbReference type="PROSITE" id="PS51352">
    <property type="entry name" value="THIOREDOXIN_2"/>
    <property type="match status" value="1"/>
</dbReference>
<dbReference type="InterPro" id="IPR024706">
    <property type="entry name" value="Peroxiredoxin_AhpC-typ"/>
</dbReference>
<dbReference type="EC" id="1.11.1.24" evidence="2"/>
<dbReference type="InterPro" id="IPR013766">
    <property type="entry name" value="Thioredoxin_domain"/>
</dbReference>
<dbReference type="EMBL" id="LAZR01008943">
    <property type="protein sequence ID" value="KKM75618.1"/>
    <property type="molecule type" value="Genomic_DNA"/>
</dbReference>
<dbReference type="SUPFAM" id="SSF52833">
    <property type="entry name" value="Thioredoxin-like"/>
    <property type="match status" value="1"/>
</dbReference>
<dbReference type="NCBIfam" id="NF006960">
    <property type="entry name" value="PRK09437.1"/>
    <property type="match status" value="1"/>
</dbReference>
<dbReference type="Pfam" id="PF00578">
    <property type="entry name" value="AhpC-TSA"/>
    <property type="match status" value="1"/>
</dbReference>
<evidence type="ECO:0000256" key="2">
    <source>
        <dbReference type="ARBA" id="ARBA00013017"/>
    </source>
</evidence>
<proteinExistence type="inferred from homology"/>
<evidence type="ECO:0000313" key="12">
    <source>
        <dbReference type="EMBL" id="KKM75618.1"/>
    </source>
</evidence>
<evidence type="ECO:0000256" key="1">
    <source>
        <dbReference type="ARBA" id="ARBA00011245"/>
    </source>
</evidence>
<evidence type="ECO:0000256" key="3">
    <source>
        <dbReference type="ARBA" id="ARBA00022559"/>
    </source>
</evidence>
<dbReference type="GO" id="GO:0045454">
    <property type="term" value="P:cell redox homeostasis"/>
    <property type="evidence" value="ECO:0007669"/>
    <property type="project" value="TreeGrafter"/>
</dbReference>
<dbReference type="Gene3D" id="3.40.30.10">
    <property type="entry name" value="Glutaredoxin"/>
    <property type="match status" value="1"/>
</dbReference>
<comment type="caution">
    <text evidence="12">The sequence shown here is derived from an EMBL/GenBank/DDBJ whole genome shotgun (WGS) entry which is preliminary data.</text>
</comment>
<dbReference type="GO" id="GO:0008379">
    <property type="term" value="F:thioredoxin peroxidase activity"/>
    <property type="evidence" value="ECO:0007669"/>
    <property type="project" value="TreeGrafter"/>
</dbReference>
<evidence type="ECO:0000256" key="6">
    <source>
        <dbReference type="ARBA" id="ARBA00023157"/>
    </source>
</evidence>
<name>A0A0F9K0U0_9ZZZZ</name>
<dbReference type="InterPro" id="IPR050924">
    <property type="entry name" value="Peroxiredoxin_BCP/PrxQ"/>
</dbReference>